<dbReference type="Proteomes" id="UP000091926">
    <property type="component" value="Chromosome"/>
</dbReference>
<dbReference type="InterPro" id="IPR019650">
    <property type="entry name" value="DUF2513"/>
</dbReference>
<reference evidence="2 3" key="1">
    <citation type="submission" date="2016-06" db="EMBL/GenBank/DDBJ databases">
        <title>Complete genome sequences of Bordetella bronchialis and Bordetella flabilis.</title>
        <authorList>
            <person name="LiPuma J.J."/>
            <person name="Spilker T."/>
        </authorList>
    </citation>
    <scope>NUCLEOTIDE SEQUENCE [LARGE SCALE GENOMIC DNA]</scope>
    <source>
        <strain evidence="2 3">AU10664</strain>
    </source>
</reference>
<organism evidence="2 3">
    <name type="scientific">Bordetella flabilis</name>
    <dbReference type="NCBI Taxonomy" id="463014"/>
    <lineage>
        <taxon>Bacteria</taxon>
        <taxon>Pseudomonadati</taxon>
        <taxon>Pseudomonadota</taxon>
        <taxon>Betaproteobacteria</taxon>
        <taxon>Burkholderiales</taxon>
        <taxon>Alcaligenaceae</taxon>
        <taxon>Bordetella</taxon>
    </lineage>
</organism>
<proteinExistence type="predicted"/>
<dbReference type="Pfam" id="PF10711">
    <property type="entry name" value="DUF2513"/>
    <property type="match status" value="1"/>
</dbReference>
<dbReference type="OrthoDB" id="8636886at2"/>
<dbReference type="EMBL" id="CP016172">
    <property type="protein sequence ID" value="ANN78391.1"/>
    <property type="molecule type" value="Genomic_DNA"/>
</dbReference>
<dbReference type="InterPro" id="IPR036388">
    <property type="entry name" value="WH-like_DNA-bd_sf"/>
</dbReference>
<evidence type="ECO:0000313" key="2">
    <source>
        <dbReference type="EMBL" id="ANN78391.1"/>
    </source>
</evidence>
<evidence type="ECO:0000256" key="1">
    <source>
        <dbReference type="SAM" id="MobiDB-lite"/>
    </source>
</evidence>
<accession>A0A193GG19</accession>
<protein>
    <submittedName>
        <fullName evidence="2">DUF2513 domain-containing protein</fullName>
    </submittedName>
</protein>
<dbReference type="AlphaFoldDB" id="A0A193GG19"/>
<keyword evidence="3" id="KW-1185">Reference proteome</keyword>
<gene>
    <name evidence="2" type="ORF">BAU07_15875</name>
</gene>
<evidence type="ECO:0000313" key="3">
    <source>
        <dbReference type="Proteomes" id="UP000091926"/>
    </source>
</evidence>
<name>A0A193GG19_9BORD</name>
<sequence>MQRNFDLVVTILGAFRDAEAPVLSGRDVTAALQELDMEEATPESVSHHLELLADAGLARKLTEGTSGQDAMWRITWKGYDALEQDEEDEDEDEDLDLDD</sequence>
<dbReference type="KEGG" id="bfz:BAU07_15875"/>
<feature type="region of interest" description="Disordered" evidence="1">
    <location>
        <begin position="80"/>
        <end position="99"/>
    </location>
</feature>
<dbReference type="RefSeq" id="WP_066659474.1">
    <property type="nucleotide sequence ID" value="NZ_CBCSCL010000037.1"/>
</dbReference>
<dbReference type="Gene3D" id="1.10.10.10">
    <property type="entry name" value="Winged helix-like DNA-binding domain superfamily/Winged helix DNA-binding domain"/>
    <property type="match status" value="1"/>
</dbReference>
<feature type="compositionally biased region" description="Acidic residues" evidence="1">
    <location>
        <begin position="82"/>
        <end position="99"/>
    </location>
</feature>